<evidence type="ECO:0000313" key="2">
    <source>
        <dbReference type="EMBL" id="TWT54701.1"/>
    </source>
</evidence>
<proteinExistence type="predicted"/>
<reference evidence="2 3" key="1">
    <citation type="submission" date="2019-02" db="EMBL/GenBank/DDBJ databases">
        <title>Deep-cultivation of Planctomycetes and their phenomic and genomic characterization uncovers novel biology.</title>
        <authorList>
            <person name="Wiegand S."/>
            <person name="Jogler M."/>
            <person name="Boedeker C."/>
            <person name="Pinto D."/>
            <person name="Vollmers J."/>
            <person name="Rivas-Marin E."/>
            <person name="Kohn T."/>
            <person name="Peeters S.H."/>
            <person name="Heuer A."/>
            <person name="Rast P."/>
            <person name="Oberbeckmann S."/>
            <person name="Bunk B."/>
            <person name="Jeske O."/>
            <person name="Meyerdierks A."/>
            <person name="Storesund J.E."/>
            <person name="Kallscheuer N."/>
            <person name="Luecker S."/>
            <person name="Lage O.M."/>
            <person name="Pohl T."/>
            <person name="Merkel B.J."/>
            <person name="Hornburger P."/>
            <person name="Mueller R.-W."/>
            <person name="Bruemmer F."/>
            <person name="Labrenz M."/>
            <person name="Spormann A.M."/>
            <person name="Op Den Camp H."/>
            <person name="Overmann J."/>
            <person name="Amann R."/>
            <person name="Jetten M.S.M."/>
            <person name="Mascher T."/>
            <person name="Medema M.H."/>
            <person name="Devos D.P."/>
            <person name="Kaster A.-K."/>
            <person name="Ovreas L."/>
            <person name="Rohde M."/>
            <person name="Galperin M.Y."/>
            <person name="Jogler C."/>
        </authorList>
    </citation>
    <scope>NUCLEOTIDE SEQUENCE [LARGE SCALE GENOMIC DNA]</scope>
    <source>
        <strain evidence="2 3">Pla22</strain>
    </source>
</reference>
<name>A0A5C5WX72_9BACT</name>
<protein>
    <submittedName>
        <fullName evidence="2">Uncharacterized protein</fullName>
    </submittedName>
</protein>
<feature type="region of interest" description="Disordered" evidence="1">
    <location>
        <begin position="1"/>
        <end position="24"/>
    </location>
</feature>
<organism evidence="2 3">
    <name type="scientific">Rubripirellula amarantea</name>
    <dbReference type="NCBI Taxonomy" id="2527999"/>
    <lineage>
        <taxon>Bacteria</taxon>
        <taxon>Pseudomonadati</taxon>
        <taxon>Planctomycetota</taxon>
        <taxon>Planctomycetia</taxon>
        <taxon>Pirellulales</taxon>
        <taxon>Pirellulaceae</taxon>
        <taxon>Rubripirellula</taxon>
    </lineage>
</organism>
<feature type="compositionally biased region" description="Basic and acidic residues" evidence="1">
    <location>
        <begin position="1"/>
        <end position="13"/>
    </location>
</feature>
<comment type="caution">
    <text evidence="2">The sequence shown here is derived from an EMBL/GenBank/DDBJ whole genome shotgun (WGS) entry which is preliminary data.</text>
</comment>
<feature type="region of interest" description="Disordered" evidence="1">
    <location>
        <begin position="67"/>
        <end position="167"/>
    </location>
</feature>
<feature type="compositionally biased region" description="Low complexity" evidence="1">
    <location>
        <begin position="96"/>
        <end position="143"/>
    </location>
</feature>
<feature type="compositionally biased region" description="Low complexity" evidence="1">
    <location>
        <begin position="153"/>
        <end position="166"/>
    </location>
</feature>
<gene>
    <name evidence="2" type="ORF">Pla22_23520</name>
</gene>
<dbReference type="AlphaFoldDB" id="A0A5C5WX72"/>
<accession>A0A5C5WX72</accession>
<evidence type="ECO:0000256" key="1">
    <source>
        <dbReference type="SAM" id="MobiDB-lite"/>
    </source>
</evidence>
<evidence type="ECO:0000313" key="3">
    <source>
        <dbReference type="Proteomes" id="UP000316598"/>
    </source>
</evidence>
<sequence length="298" mass="31014">MTESSSHDTDSAGKTKSPSQWSHRNKSKLGGIAVVLLVGLYSFAAPKVNERMGWNLPALKTDAAGNVRLADKTKQPEPTRATNAKTSTDVASRQKTASSSTDSSNSGTATSGAATSGTATSGTATSGTATSGTATSGTATSGTPLSDAAPTESPAAKASAGDSSAANGDLRYGLLREVSRDRFLSPEGLLYTPGSAEGHRLDHLARHTRDQPNRPGSHGVFDGEMEGALKTIDRAYARAKTGQRTTKSVDQGRTIYTVDMGGRVGFVGGQVGKRKRNPMARRVRLVLDGDRVITAYPM</sequence>
<dbReference type="EMBL" id="SJPI01000001">
    <property type="protein sequence ID" value="TWT54701.1"/>
    <property type="molecule type" value="Genomic_DNA"/>
</dbReference>
<dbReference type="Proteomes" id="UP000316598">
    <property type="component" value="Unassembled WGS sequence"/>
</dbReference>
<dbReference type="RefSeq" id="WP_165440605.1">
    <property type="nucleotide sequence ID" value="NZ_SJPI01000001.1"/>
</dbReference>
<feature type="compositionally biased region" description="Polar residues" evidence="1">
    <location>
        <begin position="80"/>
        <end position="95"/>
    </location>
</feature>
<keyword evidence="3" id="KW-1185">Reference proteome</keyword>